<comment type="subcellular location">
    <subcellularLocation>
        <location evidence="1">Membrane</location>
        <topology evidence="1">Multi-pass membrane protein</topology>
    </subcellularLocation>
</comment>
<feature type="transmembrane region" description="Helical" evidence="7">
    <location>
        <begin position="1413"/>
        <end position="1435"/>
    </location>
</feature>
<dbReference type="InterPro" id="IPR015925">
    <property type="entry name" value="Ryanodine_IP3_receptor"/>
</dbReference>
<feature type="transmembrane region" description="Helical" evidence="7">
    <location>
        <begin position="1367"/>
        <end position="1385"/>
    </location>
</feature>
<feature type="region of interest" description="Disordered" evidence="6">
    <location>
        <begin position="982"/>
        <end position="1001"/>
    </location>
</feature>
<evidence type="ECO:0000259" key="9">
    <source>
        <dbReference type="Pfam" id="PF08454"/>
    </source>
</evidence>
<evidence type="ECO:0000256" key="1">
    <source>
        <dbReference type="ARBA" id="ARBA00004141"/>
    </source>
</evidence>
<evidence type="ECO:0008006" key="13">
    <source>
        <dbReference type="Google" id="ProtNLM"/>
    </source>
</evidence>
<gene>
    <name evidence="11" type="primary">20212988</name>
    <name evidence="10" type="ORF">HELRODRAFT_194356</name>
</gene>
<dbReference type="RefSeq" id="XP_009029716.1">
    <property type="nucleotide sequence ID" value="XM_009031468.1"/>
</dbReference>
<evidence type="ECO:0000313" key="10">
    <source>
        <dbReference type="EMBL" id="ESN92215.1"/>
    </source>
</evidence>
<dbReference type="EMBL" id="AMQM01007757">
    <property type="status" value="NOT_ANNOTATED_CDS"/>
    <property type="molecule type" value="Genomic_DNA"/>
</dbReference>
<keyword evidence="4 7" id="KW-0472">Membrane</keyword>
<dbReference type="EMBL" id="AMQM01007755">
    <property type="status" value="NOT_ANNOTATED_CDS"/>
    <property type="molecule type" value="Genomic_DNA"/>
</dbReference>
<accession>T1FVZ2</accession>
<evidence type="ECO:0000256" key="7">
    <source>
        <dbReference type="SAM" id="Phobius"/>
    </source>
</evidence>
<evidence type="ECO:0000313" key="12">
    <source>
        <dbReference type="Proteomes" id="UP000015101"/>
    </source>
</evidence>
<dbReference type="EMBL" id="AMQM01007756">
    <property type="status" value="NOT_ANNOTATED_CDS"/>
    <property type="molecule type" value="Genomic_DNA"/>
</dbReference>
<protein>
    <recommendedName>
        <fullName evidence="13">RyR/IP3R Homology associated domain-containing protein</fullName>
    </recommendedName>
</protein>
<feature type="transmembrane region" description="Helical" evidence="7">
    <location>
        <begin position="1565"/>
        <end position="1588"/>
    </location>
</feature>
<dbReference type="CTD" id="20212988"/>
<dbReference type="GeneID" id="20212988"/>
<feature type="compositionally biased region" description="Low complexity" evidence="6">
    <location>
        <begin position="801"/>
        <end position="817"/>
    </location>
</feature>
<feature type="domain" description="RyR/IP3R Homology associated" evidence="9">
    <location>
        <begin position="1051"/>
        <end position="1147"/>
    </location>
</feature>
<feature type="region of interest" description="Disordered" evidence="6">
    <location>
        <begin position="1490"/>
        <end position="1518"/>
    </location>
</feature>
<dbReference type="InterPro" id="IPR035910">
    <property type="entry name" value="RyR/IP3R_RIH_dom_sf"/>
</dbReference>
<organism evidence="11 12">
    <name type="scientific">Helobdella robusta</name>
    <name type="common">Californian leech</name>
    <dbReference type="NCBI Taxonomy" id="6412"/>
    <lineage>
        <taxon>Eukaryota</taxon>
        <taxon>Metazoa</taxon>
        <taxon>Spiralia</taxon>
        <taxon>Lophotrochozoa</taxon>
        <taxon>Annelida</taxon>
        <taxon>Clitellata</taxon>
        <taxon>Hirudinea</taxon>
        <taxon>Rhynchobdellida</taxon>
        <taxon>Glossiphoniidae</taxon>
        <taxon>Helobdella</taxon>
    </lineage>
</organism>
<feature type="region of interest" description="Disordered" evidence="6">
    <location>
        <begin position="1715"/>
        <end position="1740"/>
    </location>
</feature>
<evidence type="ECO:0000256" key="4">
    <source>
        <dbReference type="ARBA" id="ARBA00023136"/>
    </source>
</evidence>
<dbReference type="InterPro" id="IPR013662">
    <property type="entry name" value="RIH_assoc-dom"/>
</dbReference>
<evidence type="ECO:0000256" key="2">
    <source>
        <dbReference type="ARBA" id="ARBA00022692"/>
    </source>
</evidence>
<dbReference type="EnsemblMetazoa" id="HelroT194356">
    <property type="protein sequence ID" value="HelroP194356"/>
    <property type="gene ID" value="HelroG194356"/>
</dbReference>
<dbReference type="PANTHER" id="PTHR45816">
    <property type="entry name" value="MIR DOMAIN-CONTAINING PROTEIN"/>
    <property type="match status" value="1"/>
</dbReference>
<dbReference type="eggNOG" id="KOG3533">
    <property type="taxonomic scope" value="Eukaryota"/>
</dbReference>
<dbReference type="Proteomes" id="UP000015101">
    <property type="component" value="Unassembled WGS sequence"/>
</dbReference>
<dbReference type="PANTHER" id="PTHR45816:SF4">
    <property type="entry name" value="RYR_IP3R HOMOLOGY ASSOCIATED DOMAIN-CONTAINING PROTEIN"/>
    <property type="match status" value="1"/>
</dbReference>
<keyword evidence="2 7" id="KW-0812">Transmembrane</keyword>
<reference evidence="11" key="3">
    <citation type="submission" date="2015-06" db="UniProtKB">
        <authorList>
            <consortium name="EnsemblMetazoa"/>
        </authorList>
    </citation>
    <scope>IDENTIFICATION</scope>
</reference>
<dbReference type="KEGG" id="hro:HELRODRAFT_194356"/>
<dbReference type="Pfam" id="PF08454">
    <property type="entry name" value="RIH_assoc"/>
    <property type="match status" value="1"/>
</dbReference>
<feature type="compositionally biased region" description="Gly residues" evidence="6">
    <location>
        <begin position="987"/>
        <end position="1001"/>
    </location>
</feature>
<dbReference type="Gene3D" id="1.10.287.70">
    <property type="match status" value="1"/>
</dbReference>
<evidence type="ECO:0000313" key="11">
    <source>
        <dbReference type="EnsemblMetazoa" id="HelroP194356"/>
    </source>
</evidence>
<keyword evidence="5" id="KW-0675">Receptor</keyword>
<dbReference type="SUPFAM" id="SSF48371">
    <property type="entry name" value="ARM repeat"/>
    <property type="match status" value="1"/>
</dbReference>
<keyword evidence="3 7" id="KW-1133">Transmembrane helix</keyword>
<dbReference type="FunCoup" id="T1FVZ2">
    <property type="interactions" value="225"/>
</dbReference>
<feature type="compositionally biased region" description="Low complexity" evidence="6">
    <location>
        <begin position="1490"/>
        <end position="1502"/>
    </location>
</feature>
<feature type="region of interest" description="Disordered" evidence="6">
    <location>
        <begin position="313"/>
        <end position="349"/>
    </location>
</feature>
<sequence length="1740" mass="195523">MCIDRQYLAINKLSTGLDIDLILRCMSDETLPYELRASFCRLMLHMHVDRDPQETSTPVKYASYESMAGCSKSAEKASVQNKFADTIVFVEQYLVNSVINSWGFCDKEQNKLTFEVVNLSRNLIYFGFYSFSDLLRLTKTLLGILDCATEKVKAVDSKGALAPAVNNADKFIMNVRLDYRISSLLSIFKKEFDDFINAKSEEGLDLEVIGAQAEEIFDGSYESGELDLDEQGGRLFLRVLLNLIMHNYPQLVSGSLQLLFRHFSQRQEVVQAFKQVQLLISDTDVENYKQIKSDLDELRLLVEKSELWVYKKKGSDGGSGVAASGAKDKKKAENKGGKSEDKSKADPPDIGLLNGSAIDLNHGPPINEHAARNYKTIKEILCRLAKLCANGQKARKHEQRLLRNMGACSAVLELLQIPYSKKADVRMEELMQLAHSFLQNFCLQNPSNQLLLHQNLDLFLVPGLLQAETCRAIYQDNVQLCNEVVTNNLYGSMNLVEMMKSERERMDPSSPLTYHIHLVQLLAACTEGKNVYTEIKCHSFLPLDDIVKVVTNEDCIAEVKSAYINFLNHCYIDTEVEMKEIYNSTHMWSLFDDFLLDMATSQQPMFIKLLQGAYRVANCKWLSARNRLLAIPPELEFQLIAFFNRTHNLMKHSRAWISSAGKYRSEVAPPSQDCRNIIEGLQDIVALLEDQLKPLIQSELSVLVDVLHQPEALFLPGTEAQRKCQSGGFISKLIQHAGKLLEEKEEKLCLKLLQTLKDMMTLDSEENKCDQLRSKLLQCYYGKQQGHHKSSKFNNSAMMTSSPSLSSSSSSSSSSSLMGQGQDYDKGSMMISRADMTLHDVQCYLDSQGTTDLVIDLIIKNYSNKSFQEAIELGIALLDGGNGVIQKSFFERLTYEKNSEKFFKVLYDRIRDAHTEIKANLSVTAADSITTGKGGDVPEEDSNKRKAKLIPGKFTSELQDQLEDAATVISKAYTHLQHIRHLEKGSDGGGGSSGGAASGGGGVGGGLLGGAGSRPQAATASTSSAVADDLQDESAGGLGGAGDEKKKLPLEVALMQPILRFLQLLCENHNLELQNFLRDQECFKRLIRENNEDTDDEDFLDCICGSTSGGLGLLGLYINKTNVGLVNQTLQTLTEYCQGPCHENQDNASKLLLAIMESSRENEYAERILYSMNPKQLVDVIHLAYEQFESPDDLLNKKTGSVDEGNDEDFKSRSREVGHNIYILAHQLSKHNKELAEMLRPTEPTPPTTVITSPLTSSSASMATAQTEMCDSALDYYSSHTAQIEIVRPDRAIEQIVFPIPEICEYLTSETKHKIYLTAERDDQGSKVMDFFERFDDLFSEMQWQKKLRANFLLFWMSSHMTQWGKASFYLAILINVLVAVYYPFTSTPKDIVYREETLLNVIRSVTKNGRSILLTAVLAVILIYLFSIVGFTFFRDDFLIEIDPLEKGKTTLNTTLSRRSLNDDDYCLPGSTDCNLIANNKSASNNYTNNKNIITNDGGDNNNEDDDDDDDDDDDGKERHCDSLIMCIVTTLNEGLRNGGGIGDVLRKPSSNEPLFFPRVIYDLLFFFIVIIITLNLIFGVIIDTFADLRSEKQQKEEILKNSCFICGLERAAFDNKTVSFEEHCKQEHNMWHYLYFVILVKVKDPTEFTGPESYVHAMIKEKNLDWFPRMRAMSLSTNENETEQNDITNLKIQLVKTHGIIAQLSNQLAELKEQMNEQRKQKHRPGIISGSTGIPQPL</sequence>
<dbReference type="HOGENOM" id="CLU_000206_0_0_1"/>
<dbReference type="InterPro" id="IPR016024">
    <property type="entry name" value="ARM-type_fold"/>
</dbReference>
<evidence type="ECO:0000256" key="5">
    <source>
        <dbReference type="ARBA" id="ARBA00023170"/>
    </source>
</evidence>
<dbReference type="SUPFAM" id="SSF100909">
    <property type="entry name" value="IP3 receptor type 1 binding core, domain 2"/>
    <property type="match status" value="1"/>
</dbReference>
<feature type="compositionally biased region" description="Low complexity" evidence="6">
    <location>
        <begin position="1017"/>
        <end position="1027"/>
    </location>
</feature>
<dbReference type="OMA" id="GRNYNGI"/>
<dbReference type="Pfam" id="PF00520">
    <property type="entry name" value="Ion_trans"/>
    <property type="match status" value="1"/>
</dbReference>
<evidence type="ECO:0000256" key="6">
    <source>
        <dbReference type="SAM" id="MobiDB-lite"/>
    </source>
</evidence>
<evidence type="ECO:0000259" key="8">
    <source>
        <dbReference type="Pfam" id="PF00520"/>
    </source>
</evidence>
<proteinExistence type="predicted"/>
<name>T1FVZ2_HELRO</name>
<reference evidence="10 12" key="2">
    <citation type="journal article" date="2013" name="Nature">
        <title>Insights into bilaterian evolution from three spiralian genomes.</title>
        <authorList>
            <person name="Simakov O."/>
            <person name="Marletaz F."/>
            <person name="Cho S.J."/>
            <person name="Edsinger-Gonzales E."/>
            <person name="Havlak P."/>
            <person name="Hellsten U."/>
            <person name="Kuo D.H."/>
            <person name="Larsson T."/>
            <person name="Lv J."/>
            <person name="Arendt D."/>
            <person name="Savage R."/>
            <person name="Osoegawa K."/>
            <person name="de Jong P."/>
            <person name="Grimwood J."/>
            <person name="Chapman J.A."/>
            <person name="Shapiro H."/>
            <person name="Aerts A."/>
            <person name="Otillar R.P."/>
            <person name="Terry A.Y."/>
            <person name="Boore J.L."/>
            <person name="Grigoriev I.V."/>
            <person name="Lindberg D.R."/>
            <person name="Seaver E.C."/>
            <person name="Weisblat D.A."/>
            <person name="Putnam N.H."/>
            <person name="Rokhsar D.S."/>
        </authorList>
    </citation>
    <scope>NUCLEOTIDE SEQUENCE</scope>
</reference>
<dbReference type="GO" id="GO:0005216">
    <property type="term" value="F:monoatomic ion channel activity"/>
    <property type="evidence" value="ECO:0007669"/>
    <property type="project" value="InterPro"/>
</dbReference>
<dbReference type="GO" id="GO:0016020">
    <property type="term" value="C:membrane"/>
    <property type="evidence" value="ECO:0007669"/>
    <property type="project" value="UniProtKB-SubCell"/>
</dbReference>
<feature type="compositionally biased region" description="Polar residues" evidence="6">
    <location>
        <begin position="1731"/>
        <end position="1740"/>
    </location>
</feature>
<feature type="compositionally biased region" description="Basic and acidic residues" evidence="6">
    <location>
        <begin position="326"/>
        <end position="347"/>
    </location>
</feature>
<evidence type="ECO:0000256" key="3">
    <source>
        <dbReference type="ARBA" id="ARBA00022989"/>
    </source>
</evidence>
<dbReference type="EMBL" id="AMQM01007753">
    <property type="status" value="NOT_ANNOTATED_CDS"/>
    <property type="molecule type" value="Genomic_DNA"/>
</dbReference>
<dbReference type="GO" id="GO:0006816">
    <property type="term" value="P:calcium ion transport"/>
    <property type="evidence" value="ECO:0007669"/>
    <property type="project" value="InterPro"/>
</dbReference>
<dbReference type="STRING" id="6412.T1FVZ2"/>
<keyword evidence="12" id="KW-1185">Reference proteome</keyword>
<dbReference type="OrthoDB" id="76898at2759"/>
<dbReference type="EMBL" id="AMQM01007754">
    <property type="status" value="NOT_ANNOTATED_CDS"/>
    <property type="molecule type" value="Genomic_DNA"/>
</dbReference>
<feature type="region of interest" description="Disordered" evidence="6">
    <location>
        <begin position="786"/>
        <end position="821"/>
    </location>
</feature>
<feature type="region of interest" description="Disordered" evidence="6">
    <location>
        <begin position="1006"/>
        <end position="1042"/>
    </location>
</feature>
<feature type="domain" description="Ion transport" evidence="8">
    <location>
        <begin position="1391"/>
        <end position="1594"/>
    </location>
</feature>
<dbReference type="InParanoid" id="T1FVZ2"/>
<feature type="region of interest" description="Disordered" evidence="6">
    <location>
        <begin position="928"/>
        <end position="947"/>
    </location>
</feature>
<dbReference type="EMBL" id="KB097661">
    <property type="protein sequence ID" value="ESN92215.1"/>
    <property type="molecule type" value="Genomic_DNA"/>
</dbReference>
<reference evidence="12" key="1">
    <citation type="submission" date="2012-12" db="EMBL/GenBank/DDBJ databases">
        <authorList>
            <person name="Hellsten U."/>
            <person name="Grimwood J."/>
            <person name="Chapman J.A."/>
            <person name="Shapiro H."/>
            <person name="Aerts A."/>
            <person name="Otillar R.P."/>
            <person name="Terry A.Y."/>
            <person name="Boore J.L."/>
            <person name="Simakov O."/>
            <person name="Marletaz F."/>
            <person name="Cho S.-J."/>
            <person name="Edsinger-Gonzales E."/>
            <person name="Havlak P."/>
            <person name="Kuo D.-H."/>
            <person name="Larsson T."/>
            <person name="Lv J."/>
            <person name="Arendt D."/>
            <person name="Savage R."/>
            <person name="Osoegawa K."/>
            <person name="de Jong P."/>
            <person name="Lindberg D.R."/>
            <person name="Seaver E.C."/>
            <person name="Weisblat D.A."/>
            <person name="Putnam N.H."/>
            <person name="Grigoriev I.V."/>
            <person name="Rokhsar D.S."/>
        </authorList>
    </citation>
    <scope>NUCLEOTIDE SEQUENCE</scope>
</reference>
<dbReference type="InterPro" id="IPR005821">
    <property type="entry name" value="Ion_trans_dom"/>
</dbReference>
<feature type="compositionally biased region" description="Acidic residues" evidence="6">
    <location>
        <begin position="1503"/>
        <end position="1516"/>
    </location>
</feature>